<protein>
    <recommendedName>
        <fullName evidence="3">Type II toxin-antitoxin system RelE/ParE family toxin</fullName>
    </recommendedName>
</protein>
<proteinExistence type="predicted"/>
<organism evidence="1 2">
    <name type="scientific">Candidatus Brocadia sinica JPN1</name>
    <dbReference type="NCBI Taxonomy" id="1197129"/>
    <lineage>
        <taxon>Bacteria</taxon>
        <taxon>Pseudomonadati</taxon>
        <taxon>Planctomycetota</taxon>
        <taxon>Candidatus Brocadiia</taxon>
        <taxon>Candidatus Brocadiales</taxon>
        <taxon>Candidatus Brocadiaceae</taxon>
        <taxon>Candidatus Brocadia</taxon>
    </lineage>
</organism>
<dbReference type="InterPro" id="IPR035093">
    <property type="entry name" value="RelE/ParE_toxin_dom_sf"/>
</dbReference>
<dbReference type="SUPFAM" id="SSF143011">
    <property type="entry name" value="RelE-like"/>
    <property type="match status" value="1"/>
</dbReference>
<evidence type="ECO:0000313" key="1">
    <source>
        <dbReference type="EMBL" id="GAN34874.1"/>
    </source>
</evidence>
<dbReference type="RefSeq" id="WP_052564820.1">
    <property type="nucleotide sequence ID" value="NZ_BAFN01000001.1"/>
</dbReference>
<comment type="caution">
    <text evidence="1">The sequence shown here is derived from an EMBL/GenBank/DDBJ whole genome shotgun (WGS) entry which is preliminary data.</text>
</comment>
<sequence>MFEIFLTNHAREQLDQLKTDKGLFKRYKAVKKAIQFLSQNPRHPGLQTHEFTTLKGPKGEKVFEAYAEQSTPAAYRIFWYYGPDKNQITIIAITPHR</sequence>
<dbReference type="EMBL" id="BAFN01000001">
    <property type="protein sequence ID" value="GAN34874.1"/>
    <property type="molecule type" value="Genomic_DNA"/>
</dbReference>
<evidence type="ECO:0008006" key="3">
    <source>
        <dbReference type="Google" id="ProtNLM"/>
    </source>
</evidence>
<name>A0ABQ0K285_9BACT</name>
<gene>
    <name evidence="1" type="ORF">BROSI_A3418</name>
</gene>
<dbReference type="Proteomes" id="UP000032309">
    <property type="component" value="Unassembled WGS sequence"/>
</dbReference>
<evidence type="ECO:0000313" key="2">
    <source>
        <dbReference type="Proteomes" id="UP000032309"/>
    </source>
</evidence>
<accession>A0ABQ0K285</accession>
<keyword evidence="2" id="KW-1185">Reference proteome</keyword>
<reference evidence="2" key="1">
    <citation type="journal article" date="2015" name="Genome Announc.">
        <title>Draft Genome Sequence of an Anaerobic Ammonium-Oxidizing Bacterium, "Candidatus Brocadia sinica".</title>
        <authorList>
            <person name="Oshiki M."/>
            <person name="Shinyako-Hata K."/>
            <person name="Satoh H."/>
            <person name="Okabe S."/>
        </authorList>
    </citation>
    <scope>NUCLEOTIDE SEQUENCE [LARGE SCALE GENOMIC DNA]</scope>
    <source>
        <strain evidence="2">JPN1</strain>
    </source>
</reference>